<feature type="transmembrane region" description="Helical" evidence="1">
    <location>
        <begin position="76"/>
        <end position="98"/>
    </location>
</feature>
<dbReference type="InterPro" id="IPR032508">
    <property type="entry name" value="FecR_C"/>
</dbReference>
<sequence>MDKRIIQYYEGELSNEEKKQLLQEVSEQSSLKQEMMDLQHVRSLMAFHPNEQDKLIGQRSWQRFYQLRRVKHRRKVLWNITRYAAVLIMGMFSMWWIINSMNKPEYPIAKEQKLMVPIGHRAQLILPDGTKVWLNAGSTLTYPSVFNRERKVTVVGEAFFDVAKSKIPFIVSMGKIDVKALGTRFDVSNYPSEEISVSLIEGSVKIYHPKNEENNVILKPGQQLKGENGEWLISETSEPILWQEEIYIFQDEPLAKILKKLERYYDVKFKVADSNLLQQTYTGKFRHHDGVIEILRVIQKICPFKVARSDNSNEIVLYN</sequence>
<dbReference type="GO" id="GO:0016989">
    <property type="term" value="F:sigma factor antagonist activity"/>
    <property type="evidence" value="ECO:0007669"/>
    <property type="project" value="TreeGrafter"/>
</dbReference>
<keyword evidence="1" id="KW-0472">Membrane</keyword>
<protein>
    <submittedName>
        <fullName evidence="4">DUF4974 domain-containing protein</fullName>
    </submittedName>
</protein>
<proteinExistence type="predicted"/>
<dbReference type="PANTHER" id="PTHR30273">
    <property type="entry name" value="PERIPLASMIC SIGNAL SENSOR AND SIGMA FACTOR ACTIVATOR FECR-RELATED"/>
    <property type="match status" value="1"/>
</dbReference>
<dbReference type="Pfam" id="PF16344">
    <property type="entry name" value="FecR_C"/>
    <property type="match status" value="1"/>
</dbReference>
<feature type="domain" description="FecR protein" evidence="2">
    <location>
        <begin position="119"/>
        <end position="205"/>
    </location>
</feature>
<evidence type="ECO:0000256" key="1">
    <source>
        <dbReference type="SAM" id="Phobius"/>
    </source>
</evidence>
<name>A0AA94Y7X6_9BACE</name>
<evidence type="ECO:0000259" key="3">
    <source>
        <dbReference type="Pfam" id="PF16344"/>
    </source>
</evidence>
<accession>A0AA94Y7X6</accession>
<keyword evidence="1" id="KW-0812">Transmembrane</keyword>
<feature type="domain" description="Protein FecR C-terminal" evidence="3">
    <location>
        <begin position="247"/>
        <end position="311"/>
    </location>
</feature>
<gene>
    <name evidence="4" type="ORF">NXW23_03480</name>
</gene>
<dbReference type="AlphaFoldDB" id="A0AA94Y7X6"/>
<dbReference type="PANTHER" id="PTHR30273:SF2">
    <property type="entry name" value="PROTEIN FECR"/>
    <property type="match status" value="1"/>
</dbReference>
<evidence type="ECO:0000313" key="5">
    <source>
        <dbReference type="Proteomes" id="UP001060260"/>
    </source>
</evidence>
<reference evidence="4" key="1">
    <citation type="submission" date="2022-08" db="EMBL/GenBank/DDBJ databases">
        <title>Genome Sequencing of Bacteroides fragilis Group Isolates with Nanopore Technology.</title>
        <authorList>
            <person name="Tisza M.J."/>
            <person name="Smith D."/>
            <person name="Dekker J.P."/>
        </authorList>
    </citation>
    <scope>NUCLEOTIDE SEQUENCE</scope>
    <source>
        <strain evidence="4">BFG-474</strain>
    </source>
</reference>
<dbReference type="Pfam" id="PF04773">
    <property type="entry name" value="FecR"/>
    <property type="match status" value="1"/>
</dbReference>
<keyword evidence="1" id="KW-1133">Transmembrane helix</keyword>
<dbReference type="InterPro" id="IPR012373">
    <property type="entry name" value="Ferrdict_sens_TM"/>
</dbReference>
<dbReference type="PIRSF" id="PIRSF018266">
    <property type="entry name" value="FecR"/>
    <property type="match status" value="1"/>
</dbReference>
<dbReference type="Gene3D" id="2.60.120.1440">
    <property type="match status" value="1"/>
</dbReference>
<dbReference type="InterPro" id="IPR006860">
    <property type="entry name" value="FecR"/>
</dbReference>
<organism evidence="4 5">
    <name type="scientific">Bacteroides caccae</name>
    <dbReference type="NCBI Taxonomy" id="47678"/>
    <lineage>
        <taxon>Bacteria</taxon>
        <taxon>Pseudomonadati</taxon>
        <taxon>Bacteroidota</taxon>
        <taxon>Bacteroidia</taxon>
        <taxon>Bacteroidales</taxon>
        <taxon>Bacteroidaceae</taxon>
        <taxon>Bacteroides</taxon>
    </lineage>
</organism>
<dbReference type="Gene3D" id="3.55.50.30">
    <property type="match status" value="1"/>
</dbReference>
<evidence type="ECO:0000259" key="2">
    <source>
        <dbReference type="Pfam" id="PF04773"/>
    </source>
</evidence>
<dbReference type="EMBL" id="CP103166">
    <property type="protein sequence ID" value="UVQ97445.1"/>
    <property type="molecule type" value="Genomic_DNA"/>
</dbReference>
<dbReference type="Proteomes" id="UP001060260">
    <property type="component" value="Chromosome"/>
</dbReference>
<evidence type="ECO:0000313" key="4">
    <source>
        <dbReference type="EMBL" id="UVQ97445.1"/>
    </source>
</evidence>